<accession>A0A2T2WPS8</accession>
<dbReference type="Proteomes" id="UP000242699">
    <property type="component" value="Unassembled WGS sequence"/>
</dbReference>
<dbReference type="EMBL" id="PXYT01000085">
    <property type="protein sequence ID" value="PSR24232.1"/>
    <property type="molecule type" value="Genomic_DNA"/>
</dbReference>
<dbReference type="PRINTS" id="PR01438">
    <property type="entry name" value="UNVRSLSTRESS"/>
</dbReference>
<evidence type="ECO:0000313" key="3">
    <source>
        <dbReference type="EMBL" id="PSR24232.1"/>
    </source>
</evidence>
<organism evidence="3 4">
    <name type="scientific">Sulfobacillus benefaciens</name>
    <dbReference type="NCBI Taxonomy" id="453960"/>
    <lineage>
        <taxon>Bacteria</taxon>
        <taxon>Bacillati</taxon>
        <taxon>Bacillota</taxon>
        <taxon>Clostridia</taxon>
        <taxon>Eubacteriales</taxon>
        <taxon>Clostridiales Family XVII. Incertae Sedis</taxon>
        <taxon>Sulfobacillus</taxon>
    </lineage>
</organism>
<comment type="similarity">
    <text evidence="1">Belongs to the universal stress protein A family.</text>
</comment>
<evidence type="ECO:0000313" key="4">
    <source>
        <dbReference type="Proteomes" id="UP000242699"/>
    </source>
</evidence>
<sequence length="140" mass="15430">MEVILWATDGSESAYAAGKMVRHLLTGFPDARVIALYVREIFAYPPQALVPSAPVSIEPNEQQNIERQIADLFGNTNLHSVDFVVVEGHPSVAIAEEADRFNVDLIVVGNHGYHGLNRLVLGSVSRHLLDHTVRPVLIVR</sequence>
<dbReference type="Gene3D" id="3.40.50.620">
    <property type="entry name" value="HUPs"/>
    <property type="match status" value="1"/>
</dbReference>
<dbReference type="InterPro" id="IPR014729">
    <property type="entry name" value="Rossmann-like_a/b/a_fold"/>
</dbReference>
<proteinExistence type="inferred from homology"/>
<dbReference type="Pfam" id="PF00582">
    <property type="entry name" value="Usp"/>
    <property type="match status" value="1"/>
</dbReference>
<dbReference type="SUPFAM" id="SSF52402">
    <property type="entry name" value="Adenine nucleotide alpha hydrolases-like"/>
    <property type="match status" value="1"/>
</dbReference>
<name>A0A2T2WPS8_9FIRM</name>
<dbReference type="InterPro" id="IPR006015">
    <property type="entry name" value="Universal_stress_UspA"/>
</dbReference>
<feature type="domain" description="UspA" evidence="2">
    <location>
        <begin position="2"/>
        <end position="140"/>
    </location>
</feature>
<evidence type="ECO:0000259" key="2">
    <source>
        <dbReference type="Pfam" id="PF00582"/>
    </source>
</evidence>
<reference evidence="3 4" key="1">
    <citation type="journal article" date="2014" name="BMC Genomics">
        <title>Comparison of environmental and isolate Sulfobacillus genomes reveals diverse carbon, sulfur, nitrogen, and hydrogen metabolisms.</title>
        <authorList>
            <person name="Justice N.B."/>
            <person name="Norman A."/>
            <person name="Brown C.T."/>
            <person name="Singh A."/>
            <person name="Thomas B.C."/>
            <person name="Banfield J.F."/>
        </authorList>
    </citation>
    <scope>NUCLEOTIDE SEQUENCE [LARGE SCALE GENOMIC DNA]</scope>
    <source>
        <strain evidence="3">AMDSBA1</strain>
    </source>
</reference>
<dbReference type="CDD" id="cd00293">
    <property type="entry name" value="USP-like"/>
    <property type="match status" value="1"/>
</dbReference>
<protein>
    <recommendedName>
        <fullName evidence="2">UspA domain-containing protein</fullName>
    </recommendedName>
</protein>
<evidence type="ECO:0000256" key="1">
    <source>
        <dbReference type="ARBA" id="ARBA00008791"/>
    </source>
</evidence>
<dbReference type="PANTHER" id="PTHR31964">
    <property type="entry name" value="ADENINE NUCLEOTIDE ALPHA HYDROLASES-LIKE SUPERFAMILY PROTEIN"/>
    <property type="match status" value="1"/>
</dbReference>
<dbReference type="AlphaFoldDB" id="A0A2T2WPS8"/>
<comment type="caution">
    <text evidence="3">The sequence shown here is derived from an EMBL/GenBank/DDBJ whole genome shotgun (WGS) entry which is preliminary data.</text>
</comment>
<dbReference type="InterPro" id="IPR006016">
    <property type="entry name" value="UspA"/>
</dbReference>
<dbReference type="PANTHER" id="PTHR31964:SF140">
    <property type="entry name" value="UNIVERSAL STRESS PROTEIN FAMILY PROTEIN"/>
    <property type="match status" value="1"/>
</dbReference>
<gene>
    <name evidence="3" type="ORF">C7B43_19540</name>
</gene>